<evidence type="ECO:0000256" key="1">
    <source>
        <dbReference type="SAM" id="MobiDB-lite"/>
    </source>
</evidence>
<reference evidence="2 4" key="1">
    <citation type="journal article" date="2018" name="BMC Genomics">
        <title>Comparative genome analyses reveal sequence features reflecting distinct modes of host-adaptation between dicot and monocot powdery mildew.</title>
        <authorList>
            <person name="Wu Y."/>
            <person name="Ma X."/>
            <person name="Pan Z."/>
            <person name="Kale S.D."/>
            <person name="Song Y."/>
            <person name="King H."/>
            <person name="Zhang Q."/>
            <person name="Presley C."/>
            <person name="Deng X."/>
            <person name="Wei C.I."/>
            <person name="Xiao S."/>
        </authorList>
    </citation>
    <scope>NUCLEOTIDE SEQUENCE [LARGE SCALE GENOMIC DNA]</scope>
    <source>
        <strain evidence="2">UMSG3</strain>
    </source>
</reference>
<gene>
    <name evidence="3" type="ORF">GcM3_194041</name>
    <name evidence="2" type="ORF">GcM3_216037</name>
</gene>
<dbReference type="Pfam" id="PF12796">
    <property type="entry name" value="Ank_2"/>
    <property type="match status" value="1"/>
</dbReference>
<dbReference type="SUPFAM" id="SSF48403">
    <property type="entry name" value="Ankyrin repeat"/>
    <property type="match status" value="1"/>
</dbReference>
<evidence type="ECO:0000313" key="4">
    <source>
        <dbReference type="Proteomes" id="UP000283383"/>
    </source>
</evidence>
<dbReference type="SMART" id="SM00248">
    <property type="entry name" value="ANK"/>
    <property type="match status" value="3"/>
</dbReference>
<protein>
    <submittedName>
        <fullName evidence="2">Ankyrin repeat-containing protein</fullName>
    </submittedName>
</protein>
<dbReference type="InterPro" id="IPR036770">
    <property type="entry name" value="Ankyrin_rpt-contain_sf"/>
</dbReference>
<feature type="region of interest" description="Disordered" evidence="1">
    <location>
        <begin position="1"/>
        <end position="21"/>
    </location>
</feature>
<keyword evidence="4" id="KW-1185">Reference proteome</keyword>
<accession>A0A420H8H1</accession>
<proteinExistence type="predicted"/>
<sequence length="200" mass="22289">MTKNEPHFENTFEDEQGASKSEQLIDAARRNNTDLLNDIIKSVPDPEELAHLLNNTKTPLGSHIYHEAAANGNYEVIDILLDQEGFECDPKTRIEGDTPLHSAVRYFNQLPKPLHPDAVPFAHELIFMMIESGSDPRVKNKANLTPYQLADPQNEDIRRIIQDAMDAEQMKGDFVMEDESAVGEGENSGPGSASESENET</sequence>
<dbReference type="EMBL" id="MCBQ01019473">
    <property type="protein sequence ID" value="RKF56540.1"/>
    <property type="molecule type" value="Genomic_DNA"/>
</dbReference>
<dbReference type="InterPro" id="IPR002110">
    <property type="entry name" value="Ankyrin_rpt"/>
</dbReference>
<comment type="caution">
    <text evidence="2">The sequence shown here is derived from an EMBL/GenBank/DDBJ whole genome shotgun (WGS) entry which is preliminary data.</text>
</comment>
<dbReference type="AlphaFoldDB" id="A0A420H8H1"/>
<feature type="region of interest" description="Disordered" evidence="1">
    <location>
        <begin position="173"/>
        <end position="200"/>
    </location>
</feature>
<dbReference type="STRING" id="62708.A0A420H8H1"/>
<evidence type="ECO:0000313" key="3">
    <source>
        <dbReference type="EMBL" id="RKF56540.1"/>
    </source>
</evidence>
<evidence type="ECO:0000313" key="2">
    <source>
        <dbReference type="EMBL" id="RKF53720.1"/>
    </source>
</evidence>
<organism evidence="2 4">
    <name type="scientific">Golovinomyces cichoracearum</name>
    <dbReference type="NCBI Taxonomy" id="62708"/>
    <lineage>
        <taxon>Eukaryota</taxon>
        <taxon>Fungi</taxon>
        <taxon>Dikarya</taxon>
        <taxon>Ascomycota</taxon>
        <taxon>Pezizomycotina</taxon>
        <taxon>Leotiomycetes</taxon>
        <taxon>Erysiphales</taxon>
        <taxon>Erysiphaceae</taxon>
        <taxon>Golovinomyces</taxon>
    </lineage>
</organism>
<dbReference type="Gene3D" id="1.25.40.20">
    <property type="entry name" value="Ankyrin repeat-containing domain"/>
    <property type="match status" value="1"/>
</dbReference>
<dbReference type="EMBL" id="MCBQ01021643">
    <property type="protein sequence ID" value="RKF53720.1"/>
    <property type="molecule type" value="Genomic_DNA"/>
</dbReference>
<feature type="compositionally biased region" description="Polar residues" evidence="1">
    <location>
        <begin position="189"/>
        <end position="200"/>
    </location>
</feature>
<name>A0A420H8H1_9PEZI</name>
<dbReference type="Proteomes" id="UP000283383">
    <property type="component" value="Unassembled WGS sequence"/>
</dbReference>
<feature type="compositionally biased region" description="Basic and acidic residues" evidence="1">
    <location>
        <begin position="1"/>
        <end position="10"/>
    </location>
</feature>